<keyword evidence="5" id="KW-0677">Repeat</keyword>
<dbReference type="KEGG" id="spu:577474"/>
<dbReference type="InterPro" id="IPR040397">
    <property type="entry name" value="SWAP"/>
</dbReference>
<evidence type="ECO:0000259" key="17">
    <source>
        <dbReference type="PROSITE" id="PS50128"/>
    </source>
</evidence>
<evidence type="ECO:0000256" key="16">
    <source>
        <dbReference type="SAM" id="MobiDB-lite"/>
    </source>
</evidence>
<dbReference type="Gene3D" id="1.10.10.790">
    <property type="entry name" value="Surp module"/>
    <property type="match status" value="2"/>
</dbReference>
<keyword evidence="9" id="KW-0175">Coiled coil</keyword>
<keyword evidence="7" id="KW-0007">Acetylation</keyword>
<dbReference type="FunFam" id="1.10.10.790:FF:000003">
    <property type="entry name" value="Splicing factor, suppressor of white-apricot homolog"/>
    <property type="match status" value="1"/>
</dbReference>
<dbReference type="Pfam" id="PF01805">
    <property type="entry name" value="Surp"/>
    <property type="match status" value="2"/>
</dbReference>
<keyword evidence="3" id="KW-0597">Phosphoprotein</keyword>
<feature type="region of interest" description="Disordered" evidence="16">
    <location>
        <begin position="284"/>
        <end position="379"/>
    </location>
</feature>
<keyword evidence="4" id="KW-0507">mRNA processing</keyword>
<feature type="region of interest" description="Disordered" evidence="16">
    <location>
        <begin position="651"/>
        <end position="912"/>
    </location>
</feature>
<dbReference type="PANTHER" id="PTHR13161:SF15">
    <property type="entry name" value="SPLICING FACTOR, SUPPRESSOR OF WHITE-APRICOT HOMOLOG"/>
    <property type="match status" value="1"/>
</dbReference>
<dbReference type="OMA" id="SDGAYHE"/>
<evidence type="ECO:0000256" key="14">
    <source>
        <dbReference type="ARBA" id="ARBA00078360"/>
    </source>
</evidence>
<keyword evidence="19" id="KW-1185">Reference proteome</keyword>
<keyword evidence="11" id="KW-0508">mRNA splicing</keyword>
<evidence type="ECO:0000256" key="8">
    <source>
        <dbReference type="ARBA" id="ARBA00023015"/>
    </source>
</evidence>
<keyword evidence="8" id="KW-0805">Transcription regulation</keyword>
<keyword evidence="12" id="KW-0539">Nucleus</keyword>
<dbReference type="SMART" id="SM01141">
    <property type="entry name" value="DRY_EERY"/>
    <property type="match status" value="1"/>
</dbReference>
<feature type="compositionally biased region" description="Low complexity" evidence="16">
    <location>
        <begin position="877"/>
        <end position="891"/>
    </location>
</feature>
<name>A0A7M7P8L3_STRPU</name>
<dbReference type="OrthoDB" id="5836667at2759"/>
<keyword evidence="10" id="KW-0804">Transcription</keyword>
<dbReference type="InParanoid" id="A0A7M7P8L3"/>
<dbReference type="FunFam" id="1.10.10.790:FF:000014">
    <property type="entry name" value="Splicing factor SWAP"/>
    <property type="match status" value="1"/>
</dbReference>
<keyword evidence="2" id="KW-0678">Repressor</keyword>
<feature type="compositionally biased region" description="Basic and acidic residues" evidence="16">
    <location>
        <begin position="761"/>
        <end position="774"/>
    </location>
</feature>
<feature type="compositionally biased region" description="Polar residues" evidence="16">
    <location>
        <begin position="892"/>
        <end position="901"/>
    </location>
</feature>
<dbReference type="InterPro" id="IPR019147">
    <property type="entry name" value="SWAP_N_domain"/>
</dbReference>
<feature type="compositionally biased region" description="Basic and acidic residues" evidence="16">
    <location>
        <begin position="18"/>
        <end position="27"/>
    </location>
</feature>
<feature type="region of interest" description="Disordered" evidence="16">
    <location>
        <begin position="561"/>
        <end position="633"/>
    </location>
</feature>
<dbReference type="GO" id="GO:0000395">
    <property type="term" value="P:mRNA 5'-splice site recognition"/>
    <property type="evidence" value="ECO:0000318"/>
    <property type="project" value="GO_Central"/>
</dbReference>
<feature type="compositionally biased region" description="Low complexity" evidence="16">
    <location>
        <begin position="295"/>
        <end position="304"/>
    </location>
</feature>
<feature type="domain" description="SURP motif" evidence="17">
    <location>
        <begin position="220"/>
        <end position="262"/>
    </location>
</feature>
<evidence type="ECO:0000313" key="18">
    <source>
        <dbReference type="EnsemblMetazoa" id="XP_030847956"/>
    </source>
</evidence>
<feature type="compositionally biased region" description="Acidic residues" evidence="16">
    <location>
        <begin position="155"/>
        <end position="168"/>
    </location>
</feature>
<reference evidence="18" key="2">
    <citation type="submission" date="2021-01" db="UniProtKB">
        <authorList>
            <consortium name="EnsemblMetazoa"/>
        </authorList>
    </citation>
    <scope>IDENTIFICATION</scope>
</reference>
<dbReference type="AlphaFoldDB" id="A0A7M7P8L3"/>
<organism evidence="18 19">
    <name type="scientific">Strongylocentrotus purpuratus</name>
    <name type="common">Purple sea urchin</name>
    <dbReference type="NCBI Taxonomy" id="7668"/>
    <lineage>
        <taxon>Eukaryota</taxon>
        <taxon>Metazoa</taxon>
        <taxon>Echinodermata</taxon>
        <taxon>Eleutherozoa</taxon>
        <taxon>Echinozoa</taxon>
        <taxon>Echinoidea</taxon>
        <taxon>Euechinoidea</taxon>
        <taxon>Echinacea</taxon>
        <taxon>Camarodonta</taxon>
        <taxon>Echinidea</taxon>
        <taxon>Strongylocentrotidae</taxon>
        <taxon>Strongylocentrotus</taxon>
    </lineage>
</organism>
<feature type="compositionally biased region" description="Polar residues" evidence="16">
    <location>
        <begin position="854"/>
        <end position="867"/>
    </location>
</feature>
<accession>A0A7M7P8L3</accession>
<evidence type="ECO:0000256" key="3">
    <source>
        <dbReference type="ARBA" id="ARBA00022553"/>
    </source>
</evidence>
<comment type="subcellular location">
    <subcellularLocation>
        <location evidence="1">Nucleus</location>
    </subcellularLocation>
</comment>
<dbReference type="CTD" id="6433"/>
<evidence type="ECO:0000313" key="19">
    <source>
        <dbReference type="Proteomes" id="UP000007110"/>
    </source>
</evidence>
<feature type="compositionally biased region" description="Basic and acidic residues" evidence="16">
    <location>
        <begin position="688"/>
        <end position="712"/>
    </location>
</feature>
<dbReference type="GO" id="GO:0005634">
    <property type="term" value="C:nucleus"/>
    <property type="evidence" value="ECO:0007669"/>
    <property type="project" value="UniProtKB-SubCell"/>
</dbReference>
<feature type="compositionally biased region" description="Low complexity" evidence="16">
    <location>
        <begin position="366"/>
        <end position="379"/>
    </location>
</feature>
<dbReference type="SUPFAM" id="SSF109905">
    <property type="entry name" value="Surp module (SWAP domain)"/>
    <property type="match status" value="2"/>
</dbReference>
<evidence type="ECO:0000256" key="2">
    <source>
        <dbReference type="ARBA" id="ARBA00022491"/>
    </source>
</evidence>
<evidence type="ECO:0000256" key="11">
    <source>
        <dbReference type="ARBA" id="ARBA00023187"/>
    </source>
</evidence>
<evidence type="ECO:0000256" key="15">
    <source>
        <dbReference type="ARBA" id="ARBA00079562"/>
    </source>
</evidence>
<evidence type="ECO:0000256" key="6">
    <source>
        <dbReference type="ARBA" id="ARBA00022884"/>
    </source>
</evidence>
<proteinExistence type="predicted"/>
<feature type="compositionally biased region" description="Basic and acidic residues" evidence="16">
    <location>
        <begin position="586"/>
        <end position="597"/>
    </location>
</feature>
<evidence type="ECO:0000256" key="12">
    <source>
        <dbReference type="ARBA" id="ARBA00023242"/>
    </source>
</evidence>
<evidence type="ECO:0000256" key="4">
    <source>
        <dbReference type="ARBA" id="ARBA00022664"/>
    </source>
</evidence>
<dbReference type="GeneID" id="577474"/>
<dbReference type="FunCoup" id="A0A7M7P8L3">
    <property type="interactions" value="1558"/>
</dbReference>
<dbReference type="PANTHER" id="PTHR13161">
    <property type="entry name" value="SPLICING FACTOR SUPPRESSOR OF WHITE APRICOT"/>
    <property type="match status" value="1"/>
</dbReference>
<dbReference type="Pfam" id="PF09750">
    <property type="entry name" value="DRY_EERY"/>
    <property type="match status" value="1"/>
</dbReference>
<dbReference type="EnsemblMetazoa" id="XM_030992096">
    <property type="protein sequence ID" value="XP_030847956"/>
    <property type="gene ID" value="LOC577474"/>
</dbReference>
<feature type="compositionally biased region" description="Basic residues" evidence="16">
    <location>
        <begin position="775"/>
        <end position="785"/>
    </location>
</feature>
<evidence type="ECO:0000256" key="5">
    <source>
        <dbReference type="ARBA" id="ARBA00022737"/>
    </source>
</evidence>
<feature type="region of interest" description="Disordered" evidence="16">
    <location>
        <begin position="154"/>
        <end position="174"/>
    </location>
</feature>
<sequence>MALITNKSRLKPKFSVGKRQEEEKKSRQDELDDLCVRGYACKLFRDDTRAREVHKGSHLIPWMGDNTLMIDRYDGRGHLHDLRDFEQSGWNEDNQLSKEAARIEAICDEERYMALHTDLLEEQHRHEEELKRLNEAITSDQGYNCMEFGYGAGNEDYDPMQPTEDEAESGEKQKKLVSCDYEPTSYKEEETELEEPFIAPPELKLPSGMEQPMTLKLHVFMEKTAMFVINHGPQMEIIVKTKQANNPQFDFLQFDHFLNPYYKHILAAIKSKMYIPLMLRAPEPDKKKQGEIGSRRSSNSNSIQSDDEDDDLEGSGYLHPSLFAPPRPKPAASSVQHPPPSAPHPDNIPAQLGIQHGEPPFHMMDPQQQQQQQPQQPQQLMAYYEGEPVTTRAHFHLPPMLAPPPPPLEHTNSGAPVQLSHPIGQLPPPGFLPGVGEPGPLPGQVIPHHHPALSIHDSAHPLPPASMLGPPLISQELTIPHASDESAIEPQPLPIVPPPPDIQPVIDKLAKYVAKNGDEFEASVRAKCDPRFEFLVPWHSYNAYYLAKKKMFIQEFNQGVESGSGEQKNVTDKSKKVPVRFPIKPKKAEERTLERKSALPVESSSSDSDGDQEDSNQTTSATYPQGQGPGRKLSMHDVQYKDMMDYDDSEQQYSGMQYGPQGAGSQYATGEGDALYPNQEYEQDEADDRGMAEYSREHQRTGGNHQRLEDRLAMAARKKLASASQERSVQVERRKKLALFLSQVKDRPQAAAAAQEGGMSDPERSYREDSERSHLPSRRRSPVRSNRRERTASPPYTESRSSRKAPSVPKSYQTAVNREQMERERRRKRHSKSRSPSPRKMKRKSPPPLGVGTSAVTGRSSPTSSPTLEPFQDREASVSSPGSDSSSKMGSQLNTQPSGSETKADTKGGASDLRAKIRAMLAATMNMNKEDIG</sequence>
<keyword evidence="6" id="KW-0694">RNA-binding</keyword>
<evidence type="ECO:0000256" key="1">
    <source>
        <dbReference type="ARBA" id="ARBA00004123"/>
    </source>
</evidence>
<dbReference type="PROSITE" id="PS50128">
    <property type="entry name" value="SURP"/>
    <property type="match status" value="2"/>
</dbReference>
<dbReference type="GO" id="GO:0003723">
    <property type="term" value="F:RNA binding"/>
    <property type="evidence" value="ECO:0007669"/>
    <property type="project" value="UniProtKB-KW"/>
</dbReference>
<feature type="region of interest" description="Disordered" evidence="16">
    <location>
        <begin position="1"/>
        <end position="27"/>
    </location>
</feature>
<evidence type="ECO:0000256" key="10">
    <source>
        <dbReference type="ARBA" id="ARBA00023163"/>
    </source>
</evidence>
<feature type="domain" description="SURP motif" evidence="17">
    <location>
        <begin position="505"/>
        <end position="545"/>
    </location>
</feature>
<dbReference type="InterPro" id="IPR035967">
    <property type="entry name" value="SWAP/Surp_sf"/>
</dbReference>
<protein>
    <recommendedName>
        <fullName evidence="13">Splicing factor, suppressor of white-apricot homolog</fullName>
    </recommendedName>
    <alternativeName>
        <fullName evidence="15">Splicing factor, arginine/serine-rich 8</fullName>
    </alternativeName>
    <alternativeName>
        <fullName evidence="14">Suppressor of white apricot protein homolog</fullName>
    </alternativeName>
</protein>
<evidence type="ECO:0000256" key="7">
    <source>
        <dbReference type="ARBA" id="ARBA00022990"/>
    </source>
</evidence>
<feature type="compositionally biased region" description="Basic residues" evidence="16">
    <location>
        <begin position="825"/>
        <end position="845"/>
    </location>
</feature>
<evidence type="ECO:0000256" key="13">
    <source>
        <dbReference type="ARBA" id="ARBA00068355"/>
    </source>
</evidence>
<evidence type="ECO:0000256" key="9">
    <source>
        <dbReference type="ARBA" id="ARBA00023054"/>
    </source>
</evidence>
<feature type="compositionally biased region" description="Polar residues" evidence="16">
    <location>
        <begin position="616"/>
        <end position="625"/>
    </location>
</feature>
<dbReference type="SMART" id="SM00648">
    <property type="entry name" value="SWAP"/>
    <property type="match status" value="2"/>
</dbReference>
<dbReference type="Proteomes" id="UP000007110">
    <property type="component" value="Unassembled WGS sequence"/>
</dbReference>
<dbReference type="InterPro" id="IPR000061">
    <property type="entry name" value="Surp"/>
</dbReference>
<dbReference type="RefSeq" id="XP_030847956.1">
    <property type="nucleotide sequence ID" value="XM_030992096.1"/>
</dbReference>
<reference evidence="19" key="1">
    <citation type="submission" date="2015-02" db="EMBL/GenBank/DDBJ databases">
        <title>Genome sequencing for Strongylocentrotus purpuratus.</title>
        <authorList>
            <person name="Murali S."/>
            <person name="Liu Y."/>
            <person name="Vee V."/>
            <person name="English A."/>
            <person name="Wang M."/>
            <person name="Skinner E."/>
            <person name="Han Y."/>
            <person name="Muzny D.M."/>
            <person name="Worley K.C."/>
            <person name="Gibbs R.A."/>
        </authorList>
    </citation>
    <scope>NUCLEOTIDE SEQUENCE</scope>
</reference>
<feature type="compositionally biased region" description="Basic and acidic residues" evidence="16">
    <location>
        <begin position="284"/>
        <end position="294"/>
    </location>
</feature>